<evidence type="ECO:0000256" key="7">
    <source>
        <dbReference type="ARBA" id="ARBA00022962"/>
    </source>
</evidence>
<comment type="pathway">
    <text evidence="1">Amino-acid biosynthesis; L-asparagine biosynthesis; L-asparagine from L-aspartate (L-Gln route): step 1/1.</text>
</comment>
<evidence type="ECO:0000256" key="5">
    <source>
        <dbReference type="ARBA" id="ARBA00022840"/>
    </source>
</evidence>
<dbReference type="PROSITE" id="PS51278">
    <property type="entry name" value="GATASE_TYPE_2"/>
    <property type="match status" value="1"/>
</dbReference>
<dbReference type="Pfam" id="PF00733">
    <property type="entry name" value="Asn_synthase"/>
    <property type="match status" value="1"/>
</dbReference>
<dbReference type="SUPFAM" id="SSF56235">
    <property type="entry name" value="N-terminal nucleophile aminohydrolases (Ntn hydrolases)"/>
    <property type="match status" value="1"/>
</dbReference>
<dbReference type="Proteomes" id="UP001444625">
    <property type="component" value="Unassembled WGS sequence"/>
</dbReference>
<dbReference type="Gene3D" id="3.40.50.620">
    <property type="entry name" value="HUPs"/>
    <property type="match status" value="1"/>
</dbReference>
<dbReference type="CDD" id="cd01991">
    <property type="entry name" value="Asn_synthase_B_C"/>
    <property type="match status" value="1"/>
</dbReference>
<keyword evidence="6" id="KW-0061">Asparagine biosynthesis</keyword>
<dbReference type="InterPro" id="IPR017932">
    <property type="entry name" value="GATase_2_dom"/>
</dbReference>
<keyword evidence="6" id="KW-0028">Amino-acid biosynthesis</keyword>
<sequence length="614" mass="71042">MCGITGIVNWKSYVREEKETLEKMTETLSLRGPDDTNIWLDTFVGFGHKRLAVVDLEGGRQPMQKKANGNTYTIVYNGELYNTEDIRKELLQRGHVFHTSSDTEVLLTAYIEWKEDCVNYLNGIYAFGIWDDAKQQLFMSRDRLGVKPLFYLEDAERFLFGSELKAILAHHTVKAEVDDGGLAEIFGLGPSRTPGHGIFKGFKELRAGHSLTFSKNGLKVWRYWNVESKEHYDSVEDTIERVRELFVDAVQRQLVADVPVSTFLSGGVDSSAITAVASEYFKQKGRGTLTTFSIDYEGNDKYFVASKFQPTSDRPFIEKMVKEFSTNHHDEVIAGGELAQYLKEAVVLRDQPGMADIDSSLLWFCERIKERTTVSLSGECADEIFGGYPWFHDPDSANGGFPWVRSLDSRIDLLLPKWQEKLDLKTYVHDRYQETIAETPRLDGETKQDARRRELFYLNMHWFMQQLLDRKDRMSMGASLEVRVPFADHHLVEYVWNIPWEIKMFDNREKGILRKALEGILPDEILYRKKSPYPKTFQPEYTKQVVSWMEDIIADKHAPLFNFLSREKVEAIVRSEGKEFKDPWYGQLMKGPQLIAHLCQIDHWLRTYQVEYSG</sequence>
<dbReference type="InterPro" id="IPR051786">
    <property type="entry name" value="ASN_synthetase/amidase"/>
</dbReference>
<evidence type="ECO:0000259" key="9">
    <source>
        <dbReference type="PROSITE" id="PS51278"/>
    </source>
</evidence>
<dbReference type="Gene3D" id="3.60.20.10">
    <property type="entry name" value="Glutamine Phosphoribosylpyrophosphate, subunit 1, domain 1"/>
    <property type="match status" value="1"/>
</dbReference>
<comment type="caution">
    <text evidence="10">The sequence shown here is derived from an EMBL/GenBank/DDBJ whole genome shotgun (WGS) entry which is preliminary data.</text>
</comment>
<evidence type="ECO:0000256" key="8">
    <source>
        <dbReference type="ARBA" id="ARBA00048741"/>
    </source>
</evidence>
<dbReference type="InterPro" id="IPR001962">
    <property type="entry name" value="Asn_synthase"/>
</dbReference>
<dbReference type="PIRSF" id="PIRSF001589">
    <property type="entry name" value="Asn_synthetase_glu-h"/>
    <property type="match status" value="1"/>
</dbReference>
<dbReference type="EMBL" id="JBDIML010000006">
    <property type="protein sequence ID" value="MEN2768586.1"/>
    <property type="molecule type" value="Genomic_DNA"/>
</dbReference>
<accession>A0ABU9XLI3</accession>
<dbReference type="GO" id="GO:0004066">
    <property type="term" value="F:asparagine synthase (glutamine-hydrolyzing) activity"/>
    <property type="evidence" value="ECO:0007669"/>
    <property type="project" value="UniProtKB-EC"/>
</dbReference>
<dbReference type="SUPFAM" id="SSF52402">
    <property type="entry name" value="Adenine nucleotide alpha hydrolases-like"/>
    <property type="match status" value="1"/>
</dbReference>
<dbReference type="InterPro" id="IPR014729">
    <property type="entry name" value="Rossmann-like_a/b/a_fold"/>
</dbReference>
<dbReference type="EC" id="6.3.5.4" evidence="3"/>
<dbReference type="InterPro" id="IPR029055">
    <property type="entry name" value="Ntn_hydrolases_N"/>
</dbReference>
<reference evidence="10 11" key="1">
    <citation type="submission" date="2024-05" db="EMBL/GenBank/DDBJ databases">
        <authorList>
            <person name="Haq I."/>
            <person name="Ullah Z."/>
            <person name="Ahmad R."/>
            <person name="Li M."/>
            <person name="Tong Y."/>
        </authorList>
    </citation>
    <scope>NUCLEOTIDE SEQUENCE [LARGE SCALE GENOMIC DNA]</scope>
    <source>
        <strain evidence="10 11">16A2E</strain>
    </source>
</reference>
<comment type="catalytic activity">
    <reaction evidence="8">
        <text>L-aspartate + L-glutamine + ATP + H2O = L-asparagine + L-glutamate + AMP + diphosphate + H(+)</text>
        <dbReference type="Rhea" id="RHEA:12228"/>
        <dbReference type="ChEBI" id="CHEBI:15377"/>
        <dbReference type="ChEBI" id="CHEBI:15378"/>
        <dbReference type="ChEBI" id="CHEBI:29985"/>
        <dbReference type="ChEBI" id="CHEBI:29991"/>
        <dbReference type="ChEBI" id="CHEBI:30616"/>
        <dbReference type="ChEBI" id="CHEBI:33019"/>
        <dbReference type="ChEBI" id="CHEBI:58048"/>
        <dbReference type="ChEBI" id="CHEBI:58359"/>
        <dbReference type="ChEBI" id="CHEBI:456215"/>
        <dbReference type="EC" id="6.3.5.4"/>
    </reaction>
</comment>
<organism evidence="10 11">
    <name type="scientific">Ornithinibacillus xuwenensis</name>
    <dbReference type="NCBI Taxonomy" id="3144668"/>
    <lineage>
        <taxon>Bacteria</taxon>
        <taxon>Bacillati</taxon>
        <taxon>Bacillota</taxon>
        <taxon>Bacilli</taxon>
        <taxon>Bacillales</taxon>
        <taxon>Bacillaceae</taxon>
        <taxon>Ornithinibacillus</taxon>
    </lineage>
</organism>
<evidence type="ECO:0000256" key="2">
    <source>
        <dbReference type="ARBA" id="ARBA00005752"/>
    </source>
</evidence>
<keyword evidence="10" id="KW-0436">Ligase</keyword>
<dbReference type="Pfam" id="PF13537">
    <property type="entry name" value="GATase_7"/>
    <property type="match status" value="1"/>
</dbReference>
<dbReference type="CDD" id="cd00712">
    <property type="entry name" value="AsnB"/>
    <property type="match status" value="1"/>
</dbReference>
<dbReference type="InterPro" id="IPR033738">
    <property type="entry name" value="AsnB_N"/>
</dbReference>
<evidence type="ECO:0000313" key="11">
    <source>
        <dbReference type="Proteomes" id="UP001444625"/>
    </source>
</evidence>
<keyword evidence="11" id="KW-1185">Reference proteome</keyword>
<comment type="similarity">
    <text evidence="2">Belongs to the asparagine synthetase family.</text>
</comment>
<evidence type="ECO:0000256" key="6">
    <source>
        <dbReference type="ARBA" id="ARBA00022888"/>
    </source>
</evidence>
<feature type="domain" description="Glutamine amidotransferase type-2" evidence="9">
    <location>
        <begin position="2"/>
        <end position="216"/>
    </location>
</feature>
<keyword evidence="4" id="KW-0547">Nucleotide-binding</keyword>
<dbReference type="InterPro" id="IPR006426">
    <property type="entry name" value="Asn_synth_AEB"/>
</dbReference>
<proteinExistence type="inferred from homology"/>
<dbReference type="NCBIfam" id="TIGR01536">
    <property type="entry name" value="asn_synth_AEB"/>
    <property type="match status" value="1"/>
</dbReference>
<keyword evidence="7" id="KW-0315">Glutamine amidotransferase</keyword>
<evidence type="ECO:0000256" key="3">
    <source>
        <dbReference type="ARBA" id="ARBA00012737"/>
    </source>
</evidence>
<keyword evidence="5" id="KW-0067">ATP-binding</keyword>
<evidence type="ECO:0000256" key="1">
    <source>
        <dbReference type="ARBA" id="ARBA00005187"/>
    </source>
</evidence>
<dbReference type="RefSeq" id="WP_345826075.1">
    <property type="nucleotide sequence ID" value="NZ_JBDIML010000006.1"/>
</dbReference>
<dbReference type="PANTHER" id="PTHR43284:SF1">
    <property type="entry name" value="ASPARAGINE SYNTHETASE"/>
    <property type="match status" value="1"/>
</dbReference>
<protein>
    <recommendedName>
        <fullName evidence="3">asparagine synthase (glutamine-hydrolyzing)</fullName>
        <ecNumber evidence="3">6.3.5.4</ecNumber>
    </recommendedName>
</protein>
<gene>
    <name evidence="10" type="primary">asnB</name>
    <name evidence="10" type="ORF">ABC228_15495</name>
</gene>
<name>A0ABU9XLI3_9BACI</name>
<evidence type="ECO:0000313" key="10">
    <source>
        <dbReference type="EMBL" id="MEN2768586.1"/>
    </source>
</evidence>
<evidence type="ECO:0000256" key="4">
    <source>
        <dbReference type="ARBA" id="ARBA00022741"/>
    </source>
</evidence>
<dbReference type="PANTHER" id="PTHR43284">
    <property type="entry name" value="ASPARAGINE SYNTHETASE (GLUTAMINE-HYDROLYZING)"/>
    <property type="match status" value="1"/>
</dbReference>